<evidence type="ECO:0000256" key="1">
    <source>
        <dbReference type="SAM" id="MobiDB-lite"/>
    </source>
</evidence>
<dbReference type="Proteomes" id="UP001239445">
    <property type="component" value="Unassembled WGS sequence"/>
</dbReference>
<evidence type="ECO:0000313" key="2">
    <source>
        <dbReference type="EMBL" id="KAK1751481.1"/>
    </source>
</evidence>
<gene>
    <name evidence="2" type="ORF">QBC47DRAFT_391894</name>
</gene>
<evidence type="ECO:0000313" key="3">
    <source>
        <dbReference type="Proteomes" id="UP001239445"/>
    </source>
</evidence>
<feature type="region of interest" description="Disordered" evidence="1">
    <location>
        <begin position="173"/>
        <end position="216"/>
    </location>
</feature>
<feature type="region of interest" description="Disordered" evidence="1">
    <location>
        <begin position="140"/>
        <end position="159"/>
    </location>
</feature>
<proteinExistence type="predicted"/>
<name>A0AAJ0F1Q3_9PEZI</name>
<organism evidence="2 3">
    <name type="scientific">Echria macrotheca</name>
    <dbReference type="NCBI Taxonomy" id="438768"/>
    <lineage>
        <taxon>Eukaryota</taxon>
        <taxon>Fungi</taxon>
        <taxon>Dikarya</taxon>
        <taxon>Ascomycota</taxon>
        <taxon>Pezizomycotina</taxon>
        <taxon>Sordariomycetes</taxon>
        <taxon>Sordariomycetidae</taxon>
        <taxon>Sordariales</taxon>
        <taxon>Schizotheciaceae</taxon>
        <taxon>Echria</taxon>
    </lineage>
</organism>
<accession>A0AAJ0F1Q3</accession>
<dbReference type="EMBL" id="MU839842">
    <property type="protein sequence ID" value="KAK1751481.1"/>
    <property type="molecule type" value="Genomic_DNA"/>
</dbReference>
<dbReference type="AlphaFoldDB" id="A0AAJ0F1Q3"/>
<keyword evidence="3" id="KW-1185">Reference proteome</keyword>
<sequence>MAFTPCDPGGLSTPPSAAVGCGCAKEILGLVAAGSDRSFSNISTASRPTCPLDRQCAGSFSARCKTTIHPAQQGDEPCNNARNRDRHPWTLRIEIMVSNARYHGKMSRYKARLPSLTICCDGDQKSTPLSLNDSVLPRPKPTIHRPSQPVPAHQPSQCRPLAPRPAKLPLRNQQIPRAHGPPSRTVVPATPINARPCHPPRTGRKVPGSRSPAPMSRRPRCFCGGLTRPGGARQLCRSGCCLSEYPC</sequence>
<comment type="caution">
    <text evidence="2">The sequence shown here is derived from an EMBL/GenBank/DDBJ whole genome shotgun (WGS) entry which is preliminary data.</text>
</comment>
<protein>
    <submittedName>
        <fullName evidence="2">Uncharacterized protein</fullName>
    </submittedName>
</protein>
<reference evidence="2" key="1">
    <citation type="submission" date="2023-06" db="EMBL/GenBank/DDBJ databases">
        <title>Genome-scale phylogeny and comparative genomics of the fungal order Sordariales.</title>
        <authorList>
            <consortium name="Lawrence Berkeley National Laboratory"/>
            <person name="Hensen N."/>
            <person name="Bonometti L."/>
            <person name="Westerberg I."/>
            <person name="Brannstrom I.O."/>
            <person name="Guillou S."/>
            <person name="Cros-Aarteil S."/>
            <person name="Calhoun S."/>
            <person name="Haridas S."/>
            <person name="Kuo A."/>
            <person name="Mondo S."/>
            <person name="Pangilinan J."/>
            <person name="Riley R."/>
            <person name="Labutti K."/>
            <person name="Andreopoulos B."/>
            <person name="Lipzen A."/>
            <person name="Chen C."/>
            <person name="Yanf M."/>
            <person name="Daum C."/>
            <person name="Ng V."/>
            <person name="Clum A."/>
            <person name="Steindorff A."/>
            <person name="Ohm R."/>
            <person name="Martin F."/>
            <person name="Silar P."/>
            <person name="Natvig D."/>
            <person name="Lalanne C."/>
            <person name="Gautier V."/>
            <person name="Ament-Velasquez S.L."/>
            <person name="Kruys A."/>
            <person name="Hutchinson M.I."/>
            <person name="Powell A.J."/>
            <person name="Barry K."/>
            <person name="Miller A.N."/>
            <person name="Grigoriev I.V."/>
            <person name="Debuchy R."/>
            <person name="Gladieux P."/>
            <person name="Thoren M.H."/>
            <person name="Johannesson H."/>
        </authorList>
    </citation>
    <scope>NUCLEOTIDE SEQUENCE</scope>
    <source>
        <strain evidence="2">PSN4</strain>
    </source>
</reference>